<evidence type="ECO:0000256" key="2">
    <source>
        <dbReference type="ARBA" id="ARBA00004648"/>
    </source>
</evidence>
<dbReference type="PATRIC" id="fig|1423750.3.peg.2152"/>
<dbReference type="OrthoDB" id="7943907at2"/>
<evidence type="ECO:0000256" key="1">
    <source>
        <dbReference type="ARBA" id="ARBA00004323"/>
    </source>
</evidence>
<dbReference type="GO" id="GO:0016020">
    <property type="term" value="C:membrane"/>
    <property type="evidence" value="ECO:0007669"/>
    <property type="project" value="InterPro"/>
</dbReference>
<dbReference type="GO" id="GO:0015012">
    <property type="term" value="P:heparan sulfate proteoglycan biosynthetic process"/>
    <property type="evidence" value="ECO:0007669"/>
    <property type="project" value="TreeGrafter"/>
</dbReference>
<evidence type="ECO:0000256" key="6">
    <source>
        <dbReference type="ARBA" id="ARBA00022723"/>
    </source>
</evidence>
<evidence type="ECO:0000256" key="3">
    <source>
        <dbReference type="ARBA" id="ARBA00022676"/>
    </source>
</evidence>
<keyword evidence="10" id="KW-0333">Golgi apparatus</keyword>
<keyword evidence="5" id="KW-0812">Transmembrane</keyword>
<dbReference type="GO" id="GO:0046872">
    <property type="term" value="F:metal ion binding"/>
    <property type="evidence" value="ECO:0007669"/>
    <property type="project" value="UniProtKB-KW"/>
</dbReference>
<keyword evidence="16" id="KW-1185">Reference proteome</keyword>
<accession>A0A0R1VQD1</accession>
<gene>
    <name evidence="15" type="ORF">FC89_GL002111</name>
</gene>
<dbReference type="PANTHER" id="PTHR46025:SF3">
    <property type="entry name" value="XYLOSYLTRANSFERASE OXT"/>
    <property type="match status" value="1"/>
</dbReference>
<dbReference type="GeneID" id="98318049"/>
<sequence>MNKQAFLIMADSNAEQLKTLIMLLDSKFVDIYVHIDKKSKINTKLFNGITKQSKVFFVPRMDVFWGGLSMIKCEYGLFKYALKNGTYSYFHLISGKDIPLRSVDEIYNFFESHLNQEFVAFETVQNFQHARATERVSFYHFMPEMSFKSSKKWVSINFWKIYRKFESDLQRILKIDLFSKYKLDLKYGSQWVSVDTEFLEYLISKEEFVYKIFKNAVLSDELFIQTILYNNDYFRKKLFYFNNTLEYSNLRYIDWNRGRPYIWRIDDKEKLIDASKRGFMFARKFDTKVDKNIICFLSKRESSWKN</sequence>
<proteinExistence type="predicted"/>
<keyword evidence="11" id="KW-0472">Membrane</keyword>
<evidence type="ECO:0000256" key="10">
    <source>
        <dbReference type="ARBA" id="ARBA00023034"/>
    </source>
</evidence>
<evidence type="ECO:0000256" key="14">
    <source>
        <dbReference type="ARBA" id="ARBA00042865"/>
    </source>
</evidence>
<evidence type="ECO:0000256" key="13">
    <source>
        <dbReference type="ARBA" id="ARBA00023180"/>
    </source>
</evidence>
<evidence type="ECO:0000256" key="9">
    <source>
        <dbReference type="ARBA" id="ARBA00022989"/>
    </source>
</evidence>
<evidence type="ECO:0000256" key="4">
    <source>
        <dbReference type="ARBA" id="ARBA00022679"/>
    </source>
</evidence>
<dbReference type="GO" id="GO:0050650">
    <property type="term" value="P:chondroitin sulfate proteoglycan biosynthetic process"/>
    <property type="evidence" value="ECO:0007669"/>
    <property type="project" value="TreeGrafter"/>
</dbReference>
<evidence type="ECO:0000313" key="15">
    <source>
        <dbReference type="EMBL" id="KRM08000.1"/>
    </source>
</evidence>
<evidence type="ECO:0000256" key="11">
    <source>
        <dbReference type="ARBA" id="ARBA00023136"/>
    </source>
</evidence>
<organism evidence="15 16">
    <name type="scientific">Liquorilactobacillus ghanensis DSM 18630</name>
    <dbReference type="NCBI Taxonomy" id="1423750"/>
    <lineage>
        <taxon>Bacteria</taxon>
        <taxon>Bacillati</taxon>
        <taxon>Bacillota</taxon>
        <taxon>Bacilli</taxon>
        <taxon>Lactobacillales</taxon>
        <taxon>Lactobacillaceae</taxon>
        <taxon>Liquorilactobacillus</taxon>
    </lineage>
</organism>
<comment type="caution">
    <text evidence="15">The sequence shown here is derived from an EMBL/GenBank/DDBJ whole genome shotgun (WGS) entry which is preliminary data.</text>
</comment>
<dbReference type="Proteomes" id="UP000051451">
    <property type="component" value="Unassembled WGS sequence"/>
</dbReference>
<keyword evidence="8" id="KW-0735">Signal-anchor</keyword>
<dbReference type="Pfam" id="PF02485">
    <property type="entry name" value="Branch"/>
    <property type="match status" value="1"/>
</dbReference>
<reference evidence="15 16" key="1">
    <citation type="journal article" date="2015" name="Genome Announc.">
        <title>Expanding the biotechnology potential of lactobacilli through comparative genomics of 213 strains and associated genera.</title>
        <authorList>
            <person name="Sun Z."/>
            <person name="Harris H.M."/>
            <person name="McCann A."/>
            <person name="Guo C."/>
            <person name="Argimon S."/>
            <person name="Zhang W."/>
            <person name="Yang X."/>
            <person name="Jeffery I.B."/>
            <person name="Cooney J.C."/>
            <person name="Kagawa T.F."/>
            <person name="Liu W."/>
            <person name="Song Y."/>
            <person name="Salvetti E."/>
            <person name="Wrobel A."/>
            <person name="Rasinkangas P."/>
            <person name="Parkhill J."/>
            <person name="Rea M.C."/>
            <person name="O'Sullivan O."/>
            <person name="Ritari J."/>
            <person name="Douillard F.P."/>
            <person name="Paul Ross R."/>
            <person name="Yang R."/>
            <person name="Briner A.E."/>
            <person name="Felis G.E."/>
            <person name="de Vos W.M."/>
            <person name="Barrangou R."/>
            <person name="Klaenhammer T.R."/>
            <person name="Caufield P.W."/>
            <person name="Cui Y."/>
            <person name="Zhang H."/>
            <person name="O'Toole P.W."/>
        </authorList>
    </citation>
    <scope>NUCLEOTIDE SEQUENCE [LARGE SCALE GENOMIC DNA]</scope>
    <source>
        <strain evidence="15 16">DSM 18630</strain>
    </source>
</reference>
<dbReference type="InterPro" id="IPR043538">
    <property type="entry name" value="XYLT"/>
</dbReference>
<evidence type="ECO:0000256" key="5">
    <source>
        <dbReference type="ARBA" id="ARBA00022692"/>
    </source>
</evidence>
<keyword evidence="4" id="KW-0808">Transferase</keyword>
<protein>
    <recommendedName>
        <fullName evidence="14">Peptide O-xylosyltransferase</fullName>
    </recommendedName>
</protein>
<dbReference type="STRING" id="1423750.FC89_GL002111"/>
<keyword evidence="6" id="KW-0479">Metal-binding</keyword>
<dbReference type="RefSeq" id="WP_057870785.1">
    <property type="nucleotide sequence ID" value="NZ_AZGB01000003.1"/>
</dbReference>
<dbReference type="PANTHER" id="PTHR46025">
    <property type="entry name" value="XYLOSYLTRANSFERASE OXT"/>
    <property type="match status" value="1"/>
</dbReference>
<dbReference type="EMBL" id="AZGB01000003">
    <property type="protein sequence ID" value="KRM08000.1"/>
    <property type="molecule type" value="Genomic_DNA"/>
</dbReference>
<evidence type="ECO:0000256" key="7">
    <source>
        <dbReference type="ARBA" id="ARBA00022824"/>
    </source>
</evidence>
<keyword evidence="13" id="KW-0325">Glycoprotein</keyword>
<evidence type="ECO:0000256" key="8">
    <source>
        <dbReference type="ARBA" id="ARBA00022968"/>
    </source>
</evidence>
<dbReference type="GO" id="GO:0030158">
    <property type="term" value="F:protein xylosyltransferase activity"/>
    <property type="evidence" value="ECO:0007669"/>
    <property type="project" value="InterPro"/>
</dbReference>
<evidence type="ECO:0000256" key="12">
    <source>
        <dbReference type="ARBA" id="ARBA00023157"/>
    </source>
</evidence>
<keyword evidence="3" id="KW-0328">Glycosyltransferase</keyword>
<keyword evidence="7" id="KW-0256">Endoplasmic reticulum</keyword>
<dbReference type="InterPro" id="IPR003406">
    <property type="entry name" value="Glyco_trans_14"/>
</dbReference>
<keyword evidence="12" id="KW-1015">Disulfide bond</keyword>
<keyword evidence="9" id="KW-1133">Transmembrane helix</keyword>
<dbReference type="AlphaFoldDB" id="A0A0R1VQD1"/>
<comment type="subcellular location">
    <subcellularLocation>
        <location evidence="2">Endoplasmic reticulum membrane</location>
        <topology evidence="2">Single-pass type II membrane protein</topology>
    </subcellularLocation>
    <subcellularLocation>
        <location evidence="1">Golgi apparatus membrane</location>
        <topology evidence="1">Single-pass type II membrane protein</topology>
    </subcellularLocation>
</comment>
<evidence type="ECO:0000313" key="16">
    <source>
        <dbReference type="Proteomes" id="UP000051451"/>
    </source>
</evidence>
<name>A0A0R1VQD1_9LACO</name>